<dbReference type="CDD" id="cd00209">
    <property type="entry name" value="DHFR"/>
    <property type="match status" value="1"/>
</dbReference>
<evidence type="ECO:0000256" key="8">
    <source>
        <dbReference type="PIRNR" id="PIRNR000194"/>
    </source>
</evidence>
<comment type="catalytic activity">
    <reaction evidence="8">
        <text>(6S)-5,6,7,8-tetrahydrofolate + NADP(+) = 7,8-dihydrofolate + NADPH + H(+)</text>
        <dbReference type="Rhea" id="RHEA:15009"/>
        <dbReference type="ChEBI" id="CHEBI:15378"/>
        <dbReference type="ChEBI" id="CHEBI:57451"/>
        <dbReference type="ChEBI" id="CHEBI:57453"/>
        <dbReference type="ChEBI" id="CHEBI:57783"/>
        <dbReference type="ChEBI" id="CHEBI:58349"/>
        <dbReference type="EC" id="1.5.1.3"/>
    </reaction>
</comment>
<evidence type="ECO:0000313" key="12">
    <source>
        <dbReference type="Proteomes" id="UP001139333"/>
    </source>
</evidence>
<keyword evidence="5 8" id="KW-0521">NADP</keyword>
<sequence>MRIAMIAAMANNRVIGKDNQMPWHLPEDLKHFKAMTLSKPVVMGRKTFESIGRPLPGRHNIVITRQTDYSPEGVTCVANFELAVEAAGECEELVVIGGGQLYAQLLPKADVLYLTHIDLDVDGDTYFPEWNDGSWILKDTISATNEDGLQYSFNTFAKNGKLTLELP</sequence>
<dbReference type="PRINTS" id="PR00070">
    <property type="entry name" value="DHFR"/>
</dbReference>
<evidence type="ECO:0000313" key="11">
    <source>
        <dbReference type="EMBL" id="MCL1141915.1"/>
    </source>
</evidence>
<reference evidence="11" key="1">
    <citation type="submission" date="2022-01" db="EMBL/GenBank/DDBJ databases">
        <title>Whole genome-based taxonomy of the Shewanellaceae.</title>
        <authorList>
            <person name="Martin-Rodriguez A.J."/>
        </authorList>
    </citation>
    <scope>NUCLEOTIDE SEQUENCE</scope>
    <source>
        <strain evidence="11">DSM 16422</strain>
    </source>
</reference>
<evidence type="ECO:0000256" key="5">
    <source>
        <dbReference type="ARBA" id="ARBA00022857"/>
    </source>
</evidence>
<dbReference type="PIRSF" id="PIRSF000194">
    <property type="entry name" value="DHFR"/>
    <property type="match status" value="1"/>
</dbReference>
<evidence type="ECO:0000256" key="7">
    <source>
        <dbReference type="ARBA" id="ARBA00025067"/>
    </source>
</evidence>
<evidence type="ECO:0000256" key="6">
    <source>
        <dbReference type="ARBA" id="ARBA00023002"/>
    </source>
</evidence>
<dbReference type="SUPFAM" id="SSF53597">
    <property type="entry name" value="Dihydrofolate reductase-like"/>
    <property type="match status" value="1"/>
</dbReference>
<dbReference type="GO" id="GO:0070401">
    <property type="term" value="F:NADP+ binding"/>
    <property type="evidence" value="ECO:0007669"/>
    <property type="project" value="UniProtKB-ARBA"/>
</dbReference>
<evidence type="ECO:0000256" key="1">
    <source>
        <dbReference type="ARBA" id="ARBA00004903"/>
    </source>
</evidence>
<dbReference type="InterPro" id="IPR012259">
    <property type="entry name" value="DHFR"/>
</dbReference>
<dbReference type="PANTHER" id="PTHR48069:SF3">
    <property type="entry name" value="DIHYDROFOLATE REDUCTASE"/>
    <property type="match status" value="1"/>
</dbReference>
<proteinExistence type="inferred from homology"/>
<evidence type="ECO:0000259" key="10">
    <source>
        <dbReference type="PROSITE" id="PS51330"/>
    </source>
</evidence>
<dbReference type="GO" id="GO:0046452">
    <property type="term" value="P:dihydrofolate metabolic process"/>
    <property type="evidence" value="ECO:0007669"/>
    <property type="project" value="TreeGrafter"/>
</dbReference>
<comment type="pathway">
    <text evidence="1 8">Cofactor biosynthesis; tetrahydrofolate biosynthesis; 5,6,7,8-tetrahydrofolate from 7,8-dihydrofolate: step 1/1.</text>
</comment>
<dbReference type="InterPro" id="IPR024072">
    <property type="entry name" value="DHFR-like_dom_sf"/>
</dbReference>
<dbReference type="GO" id="GO:0006730">
    <property type="term" value="P:one-carbon metabolic process"/>
    <property type="evidence" value="ECO:0007669"/>
    <property type="project" value="UniProtKB-KW"/>
</dbReference>
<keyword evidence="4 8" id="KW-0554">One-carbon metabolism</keyword>
<evidence type="ECO:0000256" key="4">
    <source>
        <dbReference type="ARBA" id="ARBA00022563"/>
    </source>
</evidence>
<dbReference type="GO" id="GO:0046654">
    <property type="term" value="P:tetrahydrofolate biosynthetic process"/>
    <property type="evidence" value="ECO:0007669"/>
    <property type="project" value="InterPro"/>
</dbReference>
<dbReference type="InterPro" id="IPR017925">
    <property type="entry name" value="DHFR_CS"/>
</dbReference>
<dbReference type="GO" id="GO:0004146">
    <property type="term" value="F:dihydrofolate reductase activity"/>
    <property type="evidence" value="ECO:0007669"/>
    <property type="project" value="UniProtKB-EC"/>
</dbReference>
<accession>A0A9X1ZL90</accession>
<dbReference type="GO" id="GO:0005829">
    <property type="term" value="C:cytosol"/>
    <property type="evidence" value="ECO:0007669"/>
    <property type="project" value="TreeGrafter"/>
</dbReference>
<dbReference type="NCBIfam" id="NF008037">
    <property type="entry name" value="PRK10769.1"/>
    <property type="match status" value="1"/>
</dbReference>
<dbReference type="Gene3D" id="3.40.430.10">
    <property type="entry name" value="Dihydrofolate Reductase, subunit A"/>
    <property type="match status" value="1"/>
</dbReference>
<name>A0A9X1ZL90_9GAMM</name>
<dbReference type="AlphaFoldDB" id="A0A9X1ZL90"/>
<gene>
    <name evidence="11" type="primary">folA</name>
    <name evidence="11" type="ORF">L2672_04280</name>
</gene>
<protein>
    <recommendedName>
        <fullName evidence="3 8">Dihydrofolate reductase</fullName>
        <ecNumber evidence="3 8">1.5.1.3</ecNumber>
    </recommendedName>
</protein>
<dbReference type="FunFam" id="3.40.430.10:FF:000001">
    <property type="entry name" value="Dihydrofolate reductase"/>
    <property type="match status" value="1"/>
</dbReference>
<comment type="function">
    <text evidence="7 8">Key enzyme in folate metabolism. Catalyzes an essential reaction for de novo glycine and purine synthesis, and for DNA precursor synthesis.</text>
</comment>
<dbReference type="EMBL" id="JAKIKP010000002">
    <property type="protein sequence ID" value="MCL1141915.1"/>
    <property type="molecule type" value="Genomic_DNA"/>
</dbReference>
<dbReference type="Pfam" id="PF00186">
    <property type="entry name" value="DHFR_1"/>
    <property type="match status" value="1"/>
</dbReference>
<dbReference type="RefSeq" id="WP_248994592.1">
    <property type="nucleotide sequence ID" value="NZ_JAKIKP010000002.1"/>
</dbReference>
<dbReference type="EC" id="1.5.1.3" evidence="3 8"/>
<comment type="caution">
    <text evidence="11">The sequence shown here is derived from an EMBL/GenBank/DDBJ whole genome shotgun (WGS) entry which is preliminary data.</text>
</comment>
<dbReference type="PROSITE" id="PS51330">
    <property type="entry name" value="DHFR_2"/>
    <property type="match status" value="1"/>
</dbReference>
<dbReference type="InterPro" id="IPR001796">
    <property type="entry name" value="DHFR_dom"/>
</dbReference>
<dbReference type="PROSITE" id="PS00075">
    <property type="entry name" value="DHFR_1"/>
    <property type="match status" value="1"/>
</dbReference>
<comment type="similarity">
    <text evidence="2 8 9">Belongs to the dihydrofolate reductase family.</text>
</comment>
<keyword evidence="6 8" id="KW-0560">Oxidoreductase</keyword>
<evidence type="ECO:0000256" key="2">
    <source>
        <dbReference type="ARBA" id="ARBA00009539"/>
    </source>
</evidence>
<organism evidence="11 12">
    <name type="scientific">Shewanella gaetbuli</name>
    <dbReference type="NCBI Taxonomy" id="220752"/>
    <lineage>
        <taxon>Bacteria</taxon>
        <taxon>Pseudomonadati</taxon>
        <taxon>Pseudomonadota</taxon>
        <taxon>Gammaproteobacteria</taxon>
        <taxon>Alteromonadales</taxon>
        <taxon>Shewanellaceae</taxon>
        <taxon>Shewanella</taxon>
    </lineage>
</organism>
<evidence type="ECO:0000256" key="3">
    <source>
        <dbReference type="ARBA" id="ARBA00012856"/>
    </source>
</evidence>
<evidence type="ECO:0000256" key="9">
    <source>
        <dbReference type="RuleBase" id="RU004474"/>
    </source>
</evidence>
<dbReference type="GO" id="GO:0046655">
    <property type="term" value="P:folic acid metabolic process"/>
    <property type="evidence" value="ECO:0007669"/>
    <property type="project" value="TreeGrafter"/>
</dbReference>
<dbReference type="PANTHER" id="PTHR48069">
    <property type="entry name" value="DIHYDROFOLATE REDUCTASE"/>
    <property type="match status" value="1"/>
</dbReference>
<keyword evidence="12" id="KW-1185">Reference proteome</keyword>
<dbReference type="Proteomes" id="UP001139333">
    <property type="component" value="Unassembled WGS sequence"/>
</dbReference>
<feature type="domain" description="DHFR" evidence="10">
    <location>
        <begin position="2"/>
        <end position="158"/>
    </location>
</feature>